<evidence type="ECO:0000313" key="1">
    <source>
        <dbReference type="EMBL" id="ETV92046.1"/>
    </source>
</evidence>
<gene>
    <name evidence="1" type="ORF">H310_13571</name>
</gene>
<dbReference type="RefSeq" id="XP_008879343.1">
    <property type="nucleotide sequence ID" value="XM_008881121.1"/>
</dbReference>
<dbReference type="EMBL" id="KI914004">
    <property type="protein sequence ID" value="ETV92046.1"/>
    <property type="molecule type" value="Genomic_DNA"/>
</dbReference>
<name>A0A024TEM9_9STRA</name>
<organism evidence="1">
    <name type="scientific">Aphanomyces invadans</name>
    <dbReference type="NCBI Taxonomy" id="157072"/>
    <lineage>
        <taxon>Eukaryota</taxon>
        <taxon>Sar</taxon>
        <taxon>Stramenopiles</taxon>
        <taxon>Oomycota</taxon>
        <taxon>Saprolegniomycetes</taxon>
        <taxon>Saprolegniales</taxon>
        <taxon>Verrucalvaceae</taxon>
        <taxon>Aphanomyces</taxon>
    </lineage>
</organism>
<protein>
    <submittedName>
        <fullName evidence="1">Uncharacterized protein</fullName>
    </submittedName>
</protein>
<accession>A0A024TEM9</accession>
<reference evidence="1" key="1">
    <citation type="submission" date="2013-12" db="EMBL/GenBank/DDBJ databases">
        <title>The Genome Sequence of Aphanomyces invadans NJM9701.</title>
        <authorList>
            <consortium name="The Broad Institute Genomics Platform"/>
            <person name="Russ C."/>
            <person name="Tyler B."/>
            <person name="van West P."/>
            <person name="Dieguez-Uribeondo J."/>
            <person name="Young S.K."/>
            <person name="Zeng Q."/>
            <person name="Gargeya S."/>
            <person name="Fitzgerald M."/>
            <person name="Abouelleil A."/>
            <person name="Alvarado L."/>
            <person name="Chapman S.B."/>
            <person name="Gainer-Dewar J."/>
            <person name="Goldberg J."/>
            <person name="Griggs A."/>
            <person name="Gujja S."/>
            <person name="Hansen M."/>
            <person name="Howarth C."/>
            <person name="Imamovic A."/>
            <person name="Ireland A."/>
            <person name="Larimer J."/>
            <person name="McCowan C."/>
            <person name="Murphy C."/>
            <person name="Pearson M."/>
            <person name="Poon T.W."/>
            <person name="Priest M."/>
            <person name="Roberts A."/>
            <person name="Saif S."/>
            <person name="Shea T."/>
            <person name="Sykes S."/>
            <person name="Wortman J."/>
            <person name="Nusbaum C."/>
            <person name="Birren B."/>
        </authorList>
    </citation>
    <scope>NUCLEOTIDE SEQUENCE [LARGE SCALE GENOMIC DNA]</scope>
    <source>
        <strain evidence="1">NJM9701</strain>
    </source>
</reference>
<sequence>MPPNATNHTSSHPVRASQKVKQFFGIPLKSHPTTVEEKADEATDLLCYQGDRQEVIIIKH</sequence>
<dbReference type="GeneID" id="20090621"/>
<dbReference type="VEuPathDB" id="FungiDB:H310_13571"/>
<dbReference type="AlphaFoldDB" id="A0A024TEM9"/>
<dbReference type="OrthoDB" id="10416056at2759"/>
<proteinExistence type="predicted"/>